<dbReference type="Pfam" id="PF22595">
    <property type="entry name" value="CFAP107"/>
    <property type="match status" value="1"/>
</dbReference>
<dbReference type="PANTHER" id="PTHR31180:SF2">
    <property type="entry name" value="CILIA- AND FLAGELLA-ASSOCIATED PROTEIN 107"/>
    <property type="match status" value="1"/>
</dbReference>
<evidence type="ECO:0000256" key="4">
    <source>
        <dbReference type="ARBA" id="ARBA00023069"/>
    </source>
</evidence>
<comment type="subunit">
    <text evidence="8">Microtubule inner protein component of sperm flagellar doublet microtubules.</text>
</comment>
<keyword evidence="3" id="KW-0282">Flagellum</keyword>
<keyword evidence="2" id="KW-0963">Cytoplasm</keyword>
<dbReference type="InterPro" id="IPR054709">
    <property type="entry name" value="CFAP107"/>
</dbReference>
<reference evidence="9" key="2">
    <citation type="submission" date="2025-08" db="UniProtKB">
        <authorList>
            <consortium name="Ensembl"/>
        </authorList>
    </citation>
    <scope>IDENTIFICATION</scope>
</reference>
<keyword evidence="10" id="KW-1185">Reference proteome</keyword>
<evidence type="ECO:0000256" key="5">
    <source>
        <dbReference type="ARBA" id="ARBA00023212"/>
    </source>
</evidence>
<evidence type="ECO:0000256" key="1">
    <source>
        <dbReference type="ARBA" id="ARBA00004611"/>
    </source>
</evidence>
<keyword evidence="4" id="KW-0969">Cilium</keyword>
<reference evidence="9 10" key="1">
    <citation type="journal article" date="2014" name="Nat. Genet.">
        <title>Whole-genome sequence of a flatfish provides insights into ZW sex chromosome evolution and adaptation to a benthic lifestyle.</title>
        <authorList>
            <person name="Chen S."/>
            <person name="Zhang G."/>
            <person name="Shao C."/>
            <person name="Huang Q."/>
            <person name="Liu G."/>
            <person name="Zhang P."/>
            <person name="Song W."/>
            <person name="An N."/>
            <person name="Chalopin D."/>
            <person name="Volff J.N."/>
            <person name="Hong Y."/>
            <person name="Li Q."/>
            <person name="Sha Z."/>
            <person name="Zhou H."/>
            <person name="Xie M."/>
            <person name="Yu Q."/>
            <person name="Liu Y."/>
            <person name="Xiang H."/>
            <person name="Wang N."/>
            <person name="Wu K."/>
            <person name="Yang C."/>
            <person name="Zhou Q."/>
            <person name="Liao X."/>
            <person name="Yang L."/>
            <person name="Hu Q."/>
            <person name="Zhang J."/>
            <person name="Meng L."/>
            <person name="Jin L."/>
            <person name="Tian Y."/>
            <person name="Lian J."/>
            <person name="Yang J."/>
            <person name="Miao G."/>
            <person name="Liu S."/>
            <person name="Liang Z."/>
            <person name="Yan F."/>
            <person name="Li Y."/>
            <person name="Sun B."/>
            <person name="Zhang H."/>
            <person name="Zhang J."/>
            <person name="Zhu Y."/>
            <person name="Du M."/>
            <person name="Zhao Y."/>
            <person name="Schartl M."/>
            <person name="Tang Q."/>
            <person name="Wang J."/>
        </authorList>
    </citation>
    <scope>NUCLEOTIDE SEQUENCE</scope>
</reference>
<evidence type="ECO:0000313" key="9">
    <source>
        <dbReference type="Ensembl" id="ENSCSEP00000028147.1"/>
    </source>
</evidence>
<evidence type="ECO:0000256" key="6">
    <source>
        <dbReference type="ARBA" id="ARBA00023273"/>
    </source>
</evidence>
<dbReference type="PANTHER" id="PTHR31180">
    <property type="entry name" value="CILIA- AND FLAGELLA-ASSOCIATED PROTEIN 107-RELATED"/>
    <property type="match status" value="1"/>
</dbReference>
<evidence type="ECO:0000256" key="8">
    <source>
        <dbReference type="ARBA" id="ARBA00046435"/>
    </source>
</evidence>
<dbReference type="InParanoid" id="A0A3P8WNT1"/>
<keyword evidence="5" id="KW-0206">Cytoskeleton</keyword>
<dbReference type="AlphaFoldDB" id="A0A3P8WNT1"/>
<dbReference type="FunCoup" id="A0A3P8WNT1">
    <property type="interactions" value="538"/>
</dbReference>
<dbReference type="GeneTree" id="ENSGT00940000177901"/>
<evidence type="ECO:0000313" key="10">
    <source>
        <dbReference type="Proteomes" id="UP000265120"/>
    </source>
</evidence>
<evidence type="ECO:0000256" key="3">
    <source>
        <dbReference type="ARBA" id="ARBA00022846"/>
    </source>
</evidence>
<accession>A0A3P8WNT1</accession>
<proteinExistence type="predicted"/>
<sequence length="208" mass="23660">MERSKWAQTGWKIEQKFSNKVLLGNWSEERLEVGVYLNPLKASPPSLWEEIMSIVFQGLPSKELFGHYCKPSTDYMVTQYGASYGTKHTDIVPTLEQTGGSDRPISGKAWLFSSFPGSLLQSKKNRAENKHSHLPSVTLYRSTYQSHPHSAFCQTRFARASKMLSSHFYSPNHNNKDLNLRQRSVLQVPDSPDQPAGSHQGLCCQWRK</sequence>
<keyword evidence="6" id="KW-0966">Cell projection</keyword>
<dbReference type="STRING" id="244447.ENSCSEP00000028147"/>
<dbReference type="GO" id="GO:0030317">
    <property type="term" value="P:flagellated sperm motility"/>
    <property type="evidence" value="ECO:0007669"/>
    <property type="project" value="InterPro"/>
</dbReference>
<dbReference type="Proteomes" id="UP000265120">
    <property type="component" value="Chromosome 11"/>
</dbReference>
<comment type="function">
    <text evidence="7">Microtubule inner protein (MIP) part of the dynein-decorated doublet microtubules (DMTs) in cilia axoneme, which is required for motile cilia beating.</text>
</comment>
<comment type="subcellular location">
    <subcellularLocation>
        <location evidence="1">Cytoplasm</location>
        <location evidence="1">Cytoskeleton</location>
        <location evidence="1">Flagellum axoneme</location>
    </subcellularLocation>
</comment>
<dbReference type="InterPro" id="IPR037662">
    <property type="entry name" value="CFAP68/107"/>
</dbReference>
<evidence type="ECO:0000256" key="7">
    <source>
        <dbReference type="ARBA" id="ARBA00035003"/>
    </source>
</evidence>
<dbReference type="Ensembl" id="ENSCSET00000028522.1">
    <property type="protein sequence ID" value="ENSCSEP00000028147.1"/>
    <property type="gene ID" value="ENSCSEG00000017976.1"/>
</dbReference>
<protein>
    <submittedName>
        <fullName evidence="9">Chromosome 11 C1orf158 homolog</fullName>
    </submittedName>
</protein>
<reference evidence="9" key="3">
    <citation type="submission" date="2025-09" db="UniProtKB">
        <authorList>
            <consortium name="Ensembl"/>
        </authorList>
    </citation>
    <scope>IDENTIFICATION</scope>
</reference>
<evidence type="ECO:0000256" key="2">
    <source>
        <dbReference type="ARBA" id="ARBA00022490"/>
    </source>
</evidence>
<dbReference type="GO" id="GO:0005879">
    <property type="term" value="C:axonemal microtubule"/>
    <property type="evidence" value="ECO:0007669"/>
    <property type="project" value="TreeGrafter"/>
</dbReference>
<name>A0A3P8WNT1_CYNSE</name>
<organism evidence="9 10">
    <name type="scientific">Cynoglossus semilaevis</name>
    <name type="common">Tongue sole</name>
    <dbReference type="NCBI Taxonomy" id="244447"/>
    <lineage>
        <taxon>Eukaryota</taxon>
        <taxon>Metazoa</taxon>
        <taxon>Chordata</taxon>
        <taxon>Craniata</taxon>
        <taxon>Vertebrata</taxon>
        <taxon>Euteleostomi</taxon>
        <taxon>Actinopterygii</taxon>
        <taxon>Neopterygii</taxon>
        <taxon>Teleostei</taxon>
        <taxon>Neoteleostei</taxon>
        <taxon>Acanthomorphata</taxon>
        <taxon>Carangaria</taxon>
        <taxon>Pleuronectiformes</taxon>
        <taxon>Pleuronectoidei</taxon>
        <taxon>Cynoglossidae</taxon>
        <taxon>Cynoglossinae</taxon>
        <taxon>Cynoglossus</taxon>
    </lineage>
</organism>